<reference evidence="2 3" key="1">
    <citation type="submission" date="2017-06" db="EMBL/GenBank/DDBJ databases">
        <authorList>
            <person name="Kim H.J."/>
            <person name="Triplett B.A."/>
        </authorList>
    </citation>
    <scope>NUCLEOTIDE SEQUENCE [LARGE SCALE GENOMIC DNA]</scope>
    <source>
        <strain evidence="2 3">DSM 18704</strain>
    </source>
</reference>
<evidence type="ECO:0000313" key="3">
    <source>
        <dbReference type="Proteomes" id="UP000198356"/>
    </source>
</evidence>
<evidence type="ECO:0000256" key="1">
    <source>
        <dbReference type="SAM" id="SignalP"/>
    </source>
</evidence>
<evidence type="ECO:0000313" key="2">
    <source>
        <dbReference type="EMBL" id="SNT08635.1"/>
    </source>
</evidence>
<dbReference type="OrthoDB" id="117995at2"/>
<accession>A0A239JS29</accession>
<keyword evidence="3" id="KW-1185">Reference proteome</keyword>
<proteinExistence type="predicted"/>
<organism evidence="2 3">
    <name type="scientific">Granulicella rosea</name>
    <dbReference type="NCBI Taxonomy" id="474952"/>
    <lineage>
        <taxon>Bacteria</taxon>
        <taxon>Pseudomonadati</taxon>
        <taxon>Acidobacteriota</taxon>
        <taxon>Terriglobia</taxon>
        <taxon>Terriglobales</taxon>
        <taxon>Acidobacteriaceae</taxon>
        <taxon>Granulicella</taxon>
    </lineage>
</organism>
<evidence type="ECO:0008006" key="4">
    <source>
        <dbReference type="Google" id="ProtNLM"/>
    </source>
</evidence>
<keyword evidence="1" id="KW-0732">Signal</keyword>
<protein>
    <recommendedName>
        <fullName evidence="4">Outer membrane protein beta-barrel domain-containing protein</fullName>
    </recommendedName>
</protein>
<dbReference type="RefSeq" id="WP_089408767.1">
    <property type="nucleotide sequence ID" value="NZ_FZOU01000004.1"/>
</dbReference>
<feature type="signal peptide" evidence="1">
    <location>
        <begin position="1"/>
        <end position="31"/>
    </location>
</feature>
<feature type="chain" id="PRO_5012512021" description="Outer membrane protein beta-barrel domain-containing protein" evidence="1">
    <location>
        <begin position="32"/>
        <end position="221"/>
    </location>
</feature>
<dbReference type="Proteomes" id="UP000198356">
    <property type="component" value="Unassembled WGS sequence"/>
</dbReference>
<gene>
    <name evidence="2" type="ORF">SAMN05421770_10498</name>
</gene>
<dbReference type="AlphaFoldDB" id="A0A239JS29"/>
<dbReference type="EMBL" id="FZOU01000004">
    <property type="protein sequence ID" value="SNT08635.1"/>
    <property type="molecule type" value="Genomic_DNA"/>
</dbReference>
<sequence length="221" mass="23847">MQRLSKAVAYALTGATTMMTLLLLTPGTAQAQGQGKLAAAAPVTYDNRYEVYGGINFRNFQAGQNVTERMNMGGGEVLGTYWLTDKIGLGADFRGDAGTTPTMPVPAELYKGHPVVYLLTGMVGAQYRGPKNQHAALNYHAYGGVTHGTFDATADTQVAALMGLYSNRTKPTFALGASLDFNRSKRLAIRIQPDLLIEHFGTDTREFFAISGGLVYRIGKR</sequence>
<name>A0A239JS29_9BACT</name>